<name>A0A2S7U620_9FLAO</name>
<dbReference type="AlphaFoldDB" id="A0A2S7U620"/>
<evidence type="ECO:0000256" key="1">
    <source>
        <dbReference type="SAM" id="SignalP"/>
    </source>
</evidence>
<comment type="caution">
    <text evidence="3">The sequence shown here is derived from an EMBL/GenBank/DDBJ whole genome shotgun (WGS) entry which is preliminary data.</text>
</comment>
<organism evidence="3 4">
    <name type="scientific">Nonlabens arenilitoris</name>
    <dbReference type="NCBI Taxonomy" id="1217969"/>
    <lineage>
        <taxon>Bacteria</taxon>
        <taxon>Pseudomonadati</taxon>
        <taxon>Bacteroidota</taxon>
        <taxon>Flavobacteriia</taxon>
        <taxon>Flavobacteriales</taxon>
        <taxon>Flavobacteriaceae</taxon>
        <taxon>Nonlabens</taxon>
    </lineage>
</organism>
<proteinExistence type="predicted"/>
<dbReference type="InterPro" id="IPR025297">
    <property type="entry name" value="DUF4159"/>
</dbReference>
<dbReference type="Proteomes" id="UP000239747">
    <property type="component" value="Unassembled WGS sequence"/>
</dbReference>
<evidence type="ECO:0000313" key="4">
    <source>
        <dbReference type="Proteomes" id="UP000239747"/>
    </source>
</evidence>
<evidence type="ECO:0000313" key="3">
    <source>
        <dbReference type="EMBL" id="PQJ30459.1"/>
    </source>
</evidence>
<keyword evidence="4" id="KW-1185">Reference proteome</keyword>
<feature type="signal peptide" evidence="1">
    <location>
        <begin position="1"/>
        <end position="17"/>
    </location>
</feature>
<accession>A0A2S7U620</accession>
<feature type="domain" description="DUF4159" evidence="2">
    <location>
        <begin position="20"/>
        <end position="210"/>
    </location>
</feature>
<dbReference type="OrthoDB" id="9804083at2"/>
<sequence length="212" mass="23768">MKNLILLLFCSTYLATAQDVAVLKYDGGGDWYSNPTALPNLVSYCNEEIGTTLSTDVATVEANSIDIFQYPFIHMTGHGNVVFSEDDLSNLKNYLLSGGFLHIDDNYGMKPYLEKELLKLFPNKKLIELPANHEIFNNHAQFPLGLPKIHEHDGERPQALGIFHEGRLVLLFTFEADLGDGWESPEVHNDPPAVRKKALDMGANIIKYVFTN</sequence>
<reference evidence="3 4" key="1">
    <citation type="submission" date="2017-01" db="EMBL/GenBank/DDBJ databases">
        <title>Trade-off between light-utilization and light-protection in marine flavobacteria.</title>
        <authorList>
            <person name="Kumagai Y."/>
            <person name="Yoshizawa S."/>
            <person name="Kogure K."/>
            <person name="Iwasaki W."/>
        </authorList>
    </citation>
    <scope>NUCLEOTIDE SEQUENCE [LARGE SCALE GENOMIC DNA]</scope>
    <source>
        <strain evidence="3 4">KCTC 32109</strain>
    </source>
</reference>
<dbReference type="RefSeq" id="WP_105069648.1">
    <property type="nucleotide sequence ID" value="NZ_MTPW01000001.1"/>
</dbReference>
<gene>
    <name evidence="3" type="ORF">BST92_00225</name>
</gene>
<evidence type="ECO:0000259" key="2">
    <source>
        <dbReference type="Pfam" id="PF13709"/>
    </source>
</evidence>
<dbReference type="Pfam" id="PF13709">
    <property type="entry name" value="DUF4159"/>
    <property type="match status" value="1"/>
</dbReference>
<protein>
    <recommendedName>
        <fullName evidence="2">DUF4159 domain-containing protein</fullName>
    </recommendedName>
</protein>
<feature type="chain" id="PRO_5015528177" description="DUF4159 domain-containing protein" evidence="1">
    <location>
        <begin position="18"/>
        <end position="212"/>
    </location>
</feature>
<dbReference type="Gene3D" id="3.40.50.12140">
    <property type="entry name" value="Domain of unknown function DUF4159"/>
    <property type="match status" value="1"/>
</dbReference>
<dbReference type="EMBL" id="MTPW01000001">
    <property type="protein sequence ID" value="PQJ30459.1"/>
    <property type="molecule type" value="Genomic_DNA"/>
</dbReference>
<keyword evidence="1" id="KW-0732">Signal</keyword>